<keyword evidence="1" id="KW-0863">Zinc-finger</keyword>
<evidence type="ECO:0000313" key="4">
    <source>
        <dbReference type="Proteomes" id="UP000276133"/>
    </source>
</evidence>
<comment type="caution">
    <text evidence="3">The sequence shown here is derived from an EMBL/GenBank/DDBJ whole genome shotgun (WGS) entry which is preliminary data.</text>
</comment>
<accession>A0A3M7S754</accession>
<reference evidence="3 4" key="1">
    <citation type="journal article" date="2018" name="Sci. Rep.">
        <title>Genomic signatures of local adaptation to the degree of environmental predictability in rotifers.</title>
        <authorList>
            <person name="Franch-Gras L."/>
            <person name="Hahn C."/>
            <person name="Garcia-Roger E.M."/>
            <person name="Carmona M.J."/>
            <person name="Serra M."/>
            <person name="Gomez A."/>
        </authorList>
    </citation>
    <scope>NUCLEOTIDE SEQUENCE [LARGE SCALE GENOMIC DNA]</scope>
    <source>
        <strain evidence="3">HYR1</strain>
    </source>
</reference>
<dbReference type="InterPro" id="IPR007527">
    <property type="entry name" value="Znf_SWIM"/>
</dbReference>
<sequence length="178" mass="20785">TLAFAESNKRNSSFKNEGDIGKYYFGRENKNIKLCYLIQLFECFCSDCTNCTCYFFLDKAICYHIVACCLLDDINYLGLKDKQFVIRVFLKKERPYLLFMFFSTSSYYFDYKEKKSGKKVSQQASALISIKIKLILLKIDSLNVAYFIRTFFFKFARSGFISKNGNMKSADLIDSVEF</sequence>
<evidence type="ECO:0000259" key="2">
    <source>
        <dbReference type="PROSITE" id="PS50966"/>
    </source>
</evidence>
<protein>
    <recommendedName>
        <fullName evidence="2">SWIM-type domain-containing protein</fullName>
    </recommendedName>
</protein>
<keyword evidence="4" id="KW-1185">Reference proteome</keyword>
<evidence type="ECO:0000313" key="3">
    <source>
        <dbReference type="EMBL" id="RNA31592.1"/>
    </source>
</evidence>
<organism evidence="3 4">
    <name type="scientific">Brachionus plicatilis</name>
    <name type="common">Marine rotifer</name>
    <name type="synonym">Brachionus muelleri</name>
    <dbReference type="NCBI Taxonomy" id="10195"/>
    <lineage>
        <taxon>Eukaryota</taxon>
        <taxon>Metazoa</taxon>
        <taxon>Spiralia</taxon>
        <taxon>Gnathifera</taxon>
        <taxon>Rotifera</taxon>
        <taxon>Eurotatoria</taxon>
        <taxon>Monogononta</taxon>
        <taxon>Pseudotrocha</taxon>
        <taxon>Ploima</taxon>
        <taxon>Brachionidae</taxon>
        <taxon>Brachionus</taxon>
    </lineage>
</organism>
<feature type="domain" description="SWIM-type" evidence="2">
    <location>
        <begin position="36"/>
        <end position="73"/>
    </location>
</feature>
<dbReference type="PROSITE" id="PS50966">
    <property type="entry name" value="ZF_SWIM"/>
    <property type="match status" value="1"/>
</dbReference>
<feature type="non-terminal residue" evidence="3">
    <location>
        <position position="1"/>
    </location>
</feature>
<proteinExistence type="predicted"/>
<name>A0A3M7S754_BRAPC</name>
<keyword evidence="1" id="KW-0862">Zinc</keyword>
<dbReference type="Proteomes" id="UP000276133">
    <property type="component" value="Unassembled WGS sequence"/>
</dbReference>
<keyword evidence="1" id="KW-0479">Metal-binding</keyword>
<evidence type="ECO:0000256" key="1">
    <source>
        <dbReference type="PROSITE-ProRule" id="PRU00325"/>
    </source>
</evidence>
<dbReference type="EMBL" id="REGN01001920">
    <property type="protein sequence ID" value="RNA31592.1"/>
    <property type="molecule type" value="Genomic_DNA"/>
</dbReference>
<dbReference type="AlphaFoldDB" id="A0A3M7S754"/>
<dbReference type="GO" id="GO:0008270">
    <property type="term" value="F:zinc ion binding"/>
    <property type="evidence" value="ECO:0007669"/>
    <property type="project" value="UniProtKB-KW"/>
</dbReference>
<gene>
    <name evidence="3" type="ORF">BpHYR1_033294</name>
</gene>